<evidence type="ECO:0000313" key="2">
    <source>
        <dbReference type="EMBL" id="SBV27952.1"/>
    </source>
</evidence>
<dbReference type="Proteomes" id="UP000199393">
    <property type="component" value="Chromosome I"/>
</dbReference>
<feature type="region of interest" description="Disordered" evidence="1">
    <location>
        <begin position="126"/>
        <end position="146"/>
    </location>
</feature>
<proteinExistence type="predicted"/>
<evidence type="ECO:0000313" key="3">
    <source>
        <dbReference type="Proteomes" id="UP000199393"/>
    </source>
</evidence>
<accession>A0A1C3N5T8</accession>
<dbReference type="AlphaFoldDB" id="A0A1C3N5T8"/>
<dbReference type="STRING" id="307121.GA0070620_3483"/>
<name>A0A1C3N5T8_9ACTN</name>
<keyword evidence="2" id="KW-0378">Hydrolase</keyword>
<dbReference type="OrthoDB" id="581550at2"/>
<sequence length="146" mass="16296">MTDCVVCGGLLTGRRRKFCGSACSKQAARAAWIEKVYGITLAEWDRILEEQGGGCGICERKPRTKPDGSEEVFHLDHEHANGQAGPVRGILCPYCNTRLIGRLKDHTKAQKMADYLREPPATRALGRTVIAPGRPKKKRQPRRRRS</sequence>
<keyword evidence="2" id="KW-0540">Nuclease</keyword>
<keyword evidence="3" id="KW-1185">Reference proteome</keyword>
<gene>
    <name evidence="2" type="ORF">GA0070620_3483</name>
</gene>
<dbReference type="InterPro" id="IPR038563">
    <property type="entry name" value="Endonuclease_7_sf"/>
</dbReference>
<organism evidence="2 3">
    <name type="scientific">Micromonospora krabiensis</name>
    <dbReference type="NCBI Taxonomy" id="307121"/>
    <lineage>
        <taxon>Bacteria</taxon>
        <taxon>Bacillati</taxon>
        <taxon>Actinomycetota</taxon>
        <taxon>Actinomycetes</taxon>
        <taxon>Micromonosporales</taxon>
        <taxon>Micromonosporaceae</taxon>
        <taxon>Micromonospora</taxon>
    </lineage>
</organism>
<evidence type="ECO:0000256" key="1">
    <source>
        <dbReference type="SAM" id="MobiDB-lite"/>
    </source>
</evidence>
<dbReference type="InterPro" id="IPR004211">
    <property type="entry name" value="Endonuclease_7"/>
</dbReference>
<feature type="compositionally biased region" description="Basic residues" evidence="1">
    <location>
        <begin position="134"/>
        <end position="146"/>
    </location>
</feature>
<reference evidence="3" key="1">
    <citation type="submission" date="2016-06" db="EMBL/GenBank/DDBJ databases">
        <authorList>
            <person name="Varghese N."/>
        </authorList>
    </citation>
    <scope>NUCLEOTIDE SEQUENCE [LARGE SCALE GENOMIC DNA]</scope>
    <source>
        <strain evidence="3">DSM 45344</strain>
    </source>
</reference>
<dbReference type="Pfam" id="PF02945">
    <property type="entry name" value="Endonuclease_7"/>
    <property type="match status" value="1"/>
</dbReference>
<dbReference type="Gene3D" id="3.40.1800.10">
    <property type="entry name" value="His-Me finger endonucleases"/>
    <property type="match status" value="1"/>
</dbReference>
<dbReference type="EMBL" id="LT598496">
    <property type="protein sequence ID" value="SBV27952.1"/>
    <property type="molecule type" value="Genomic_DNA"/>
</dbReference>
<keyword evidence="2" id="KW-0255">Endonuclease</keyword>
<protein>
    <submittedName>
        <fullName evidence="2">Recombination endonuclease VII</fullName>
    </submittedName>
</protein>
<dbReference type="SUPFAM" id="SSF54060">
    <property type="entry name" value="His-Me finger endonucleases"/>
    <property type="match status" value="1"/>
</dbReference>
<dbReference type="GO" id="GO:0004519">
    <property type="term" value="F:endonuclease activity"/>
    <property type="evidence" value="ECO:0007669"/>
    <property type="project" value="UniProtKB-KW"/>
</dbReference>
<dbReference type="InterPro" id="IPR044925">
    <property type="entry name" value="His-Me_finger_sf"/>
</dbReference>
<dbReference type="RefSeq" id="WP_157741653.1">
    <property type="nucleotide sequence ID" value="NZ_JBHRWG010000004.1"/>
</dbReference>